<dbReference type="InterPro" id="IPR001245">
    <property type="entry name" value="Ser-Thr/Tyr_kinase_cat_dom"/>
</dbReference>
<feature type="chain" id="PRO_5032506828" evidence="3">
    <location>
        <begin position="24"/>
        <end position="575"/>
    </location>
</feature>
<dbReference type="SMART" id="SM00108">
    <property type="entry name" value="B_lectin"/>
    <property type="match status" value="1"/>
</dbReference>
<name>A0A835R2G1_VANPL</name>
<dbReference type="OrthoDB" id="778665at2759"/>
<sequence length="575" mass="63463">MHNGEIFNPFLLLVSILFSASTARDVMTPSLNLTDGDTLVSSGGSFVLGFFSPSRTSNRYVGIWYRNLPAPNVVWVANRRNPIVTQNGSVSLFPDGSIRIVDGNFSMIWSSPSATRPARPIAQLLETGNLVVKYDNSSSDFLWQSFDHPTDTMLPGMKLGPNLQTGLDRTLTAWASPSDPSPGAYTLAIDTRGDPQLVIRNGSGWIWRGGSWNGFGFTGAGTNTYYDLGLRQEYLSGFNVTKDEIYYHFDMIGAAISTLTMDSDGKVKRYGWLASTKTWILWWSAPNDLCDFLLACGVNGVCNGTGNSSGCHCLDGRDPKDPVRWRRGDWSDGCVNREAVNCATNSTDEFTVVQGAKLPDTEAATVDMSLGLDNCRERCLRNCSCTAYAIADLSLGGNGCIMWTGDIKDLRVYNNGGQDLYLRVLRVDGRGHTVHVIPKLLFFSEIINATHNFSNDNKLGEGGFGPVYKGKLEAELVAIKRLSARSGQGLEEFKNEVLLISKLQHRNLSSPSFVNEGQGSLLDWPKRFSIVEGIAQGLLYLHKHSRLRIIHRDLKLWGAASGDSQREEKHWFSRN</sequence>
<dbReference type="Pfam" id="PF00954">
    <property type="entry name" value="S_locus_glycop"/>
    <property type="match status" value="1"/>
</dbReference>
<keyword evidence="1 3" id="KW-0732">Signal</keyword>
<comment type="caution">
    <text evidence="7">The sequence shown here is derived from an EMBL/GenBank/DDBJ whole genome shotgun (WGS) entry which is preliminary data.</text>
</comment>
<dbReference type="Gene3D" id="2.90.10.10">
    <property type="entry name" value="Bulb-type lectin domain"/>
    <property type="match status" value="1"/>
</dbReference>
<gene>
    <name evidence="7" type="ORF">HPP92_012374</name>
</gene>
<dbReference type="SMART" id="SM00473">
    <property type="entry name" value="PAN_AP"/>
    <property type="match status" value="1"/>
</dbReference>
<dbReference type="Proteomes" id="UP000636800">
    <property type="component" value="Chromosome 5"/>
</dbReference>
<organism evidence="7 8">
    <name type="scientific">Vanilla planifolia</name>
    <name type="common">Vanilla</name>
    <dbReference type="NCBI Taxonomy" id="51239"/>
    <lineage>
        <taxon>Eukaryota</taxon>
        <taxon>Viridiplantae</taxon>
        <taxon>Streptophyta</taxon>
        <taxon>Embryophyta</taxon>
        <taxon>Tracheophyta</taxon>
        <taxon>Spermatophyta</taxon>
        <taxon>Magnoliopsida</taxon>
        <taxon>Liliopsida</taxon>
        <taxon>Asparagales</taxon>
        <taxon>Orchidaceae</taxon>
        <taxon>Vanilloideae</taxon>
        <taxon>Vanilleae</taxon>
        <taxon>Vanilla</taxon>
    </lineage>
</organism>
<evidence type="ECO:0000256" key="2">
    <source>
        <dbReference type="ARBA" id="ARBA00023157"/>
    </source>
</evidence>
<proteinExistence type="predicted"/>
<dbReference type="AlphaFoldDB" id="A0A835R2G1"/>
<feature type="domain" description="Apple" evidence="6">
    <location>
        <begin position="342"/>
        <end position="425"/>
    </location>
</feature>
<dbReference type="InterPro" id="IPR000719">
    <property type="entry name" value="Prot_kinase_dom"/>
</dbReference>
<evidence type="ECO:0000256" key="1">
    <source>
        <dbReference type="ARBA" id="ARBA00022729"/>
    </source>
</evidence>
<dbReference type="Gene3D" id="1.10.510.10">
    <property type="entry name" value="Transferase(Phosphotransferase) domain 1"/>
    <property type="match status" value="1"/>
</dbReference>
<dbReference type="InterPro" id="IPR036426">
    <property type="entry name" value="Bulb-type_lectin_dom_sf"/>
</dbReference>
<dbReference type="GO" id="GO:0005524">
    <property type="term" value="F:ATP binding"/>
    <property type="evidence" value="ECO:0007669"/>
    <property type="project" value="InterPro"/>
</dbReference>
<accession>A0A835R2G1</accession>
<reference evidence="7 8" key="1">
    <citation type="journal article" date="2020" name="Nat. Food">
        <title>A phased Vanilla planifolia genome enables genetic improvement of flavour and production.</title>
        <authorList>
            <person name="Hasing T."/>
            <person name="Tang H."/>
            <person name="Brym M."/>
            <person name="Khazi F."/>
            <person name="Huang T."/>
            <person name="Chambers A.H."/>
        </authorList>
    </citation>
    <scope>NUCLEOTIDE SEQUENCE [LARGE SCALE GENOMIC DNA]</scope>
    <source>
        <tissue evidence="7">Leaf</tissue>
    </source>
</reference>
<dbReference type="GO" id="GO:0051707">
    <property type="term" value="P:response to other organism"/>
    <property type="evidence" value="ECO:0007669"/>
    <property type="project" value="UniProtKB-ARBA"/>
</dbReference>
<dbReference type="PROSITE" id="PS50011">
    <property type="entry name" value="PROTEIN_KINASE_DOM"/>
    <property type="match status" value="1"/>
</dbReference>
<feature type="signal peptide" evidence="3">
    <location>
        <begin position="1"/>
        <end position="23"/>
    </location>
</feature>
<feature type="domain" description="Bulb-type lectin" evidence="5">
    <location>
        <begin position="24"/>
        <end position="145"/>
    </location>
</feature>
<dbReference type="EMBL" id="JADCNL010000005">
    <property type="protein sequence ID" value="KAG0481516.1"/>
    <property type="molecule type" value="Genomic_DNA"/>
</dbReference>
<dbReference type="PROSITE" id="PS50927">
    <property type="entry name" value="BULB_LECTIN"/>
    <property type="match status" value="1"/>
</dbReference>
<dbReference type="InterPro" id="IPR011009">
    <property type="entry name" value="Kinase-like_dom_sf"/>
</dbReference>
<dbReference type="Pfam" id="PF08276">
    <property type="entry name" value="PAN_2"/>
    <property type="match status" value="1"/>
</dbReference>
<feature type="domain" description="Protein kinase" evidence="4">
    <location>
        <begin position="453"/>
        <end position="575"/>
    </location>
</feature>
<dbReference type="GO" id="GO:0048544">
    <property type="term" value="P:recognition of pollen"/>
    <property type="evidence" value="ECO:0007669"/>
    <property type="project" value="InterPro"/>
</dbReference>
<keyword evidence="2" id="KW-1015">Disulfide bond</keyword>
<dbReference type="InterPro" id="IPR003609">
    <property type="entry name" value="Pan_app"/>
</dbReference>
<dbReference type="PANTHER" id="PTHR32444">
    <property type="entry name" value="BULB-TYPE LECTIN DOMAIN-CONTAINING PROTEIN"/>
    <property type="match status" value="1"/>
</dbReference>
<dbReference type="Pfam" id="PF07714">
    <property type="entry name" value="PK_Tyr_Ser-Thr"/>
    <property type="match status" value="1"/>
</dbReference>
<dbReference type="CDD" id="cd00028">
    <property type="entry name" value="B_lectin"/>
    <property type="match status" value="1"/>
</dbReference>
<keyword evidence="8" id="KW-1185">Reference proteome</keyword>
<dbReference type="InterPro" id="IPR001480">
    <property type="entry name" value="Bulb-type_lectin_dom"/>
</dbReference>
<dbReference type="Gene3D" id="3.30.200.20">
    <property type="entry name" value="Phosphorylase Kinase, domain 1"/>
    <property type="match status" value="1"/>
</dbReference>
<dbReference type="Pfam" id="PF01453">
    <property type="entry name" value="B_lectin"/>
    <property type="match status" value="1"/>
</dbReference>
<evidence type="ECO:0000259" key="6">
    <source>
        <dbReference type="PROSITE" id="PS50948"/>
    </source>
</evidence>
<dbReference type="SUPFAM" id="SSF56112">
    <property type="entry name" value="Protein kinase-like (PK-like)"/>
    <property type="match status" value="1"/>
</dbReference>
<evidence type="ECO:0000313" key="8">
    <source>
        <dbReference type="Proteomes" id="UP000636800"/>
    </source>
</evidence>
<evidence type="ECO:0000313" key="7">
    <source>
        <dbReference type="EMBL" id="KAG0481516.1"/>
    </source>
</evidence>
<protein>
    <submittedName>
        <fullName evidence="7">Uncharacterized protein</fullName>
    </submittedName>
</protein>
<dbReference type="CDD" id="cd01098">
    <property type="entry name" value="PAN_AP_plant"/>
    <property type="match status" value="1"/>
</dbReference>
<evidence type="ECO:0000256" key="3">
    <source>
        <dbReference type="SAM" id="SignalP"/>
    </source>
</evidence>
<dbReference type="InterPro" id="IPR000858">
    <property type="entry name" value="S_locus_glycoprot_dom"/>
</dbReference>
<evidence type="ECO:0000259" key="5">
    <source>
        <dbReference type="PROSITE" id="PS50927"/>
    </source>
</evidence>
<dbReference type="PANTHER" id="PTHR32444:SF183">
    <property type="entry name" value="APPLE DOMAIN-CONTAINING PROTEIN"/>
    <property type="match status" value="1"/>
</dbReference>
<evidence type="ECO:0000259" key="4">
    <source>
        <dbReference type="PROSITE" id="PS50011"/>
    </source>
</evidence>
<dbReference type="FunFam" id="2.90.10.10:FF:000005">
    <property type="entry name" value="G-type lectin S-receptor-like serine/threonine-protein kinase"/>
    <property type="match status" value="1"/>
</dbReference>
<dbReference type="PROSITE" id="PS50948">
    <property type="entry name" value="PAN"/>
    <property type="match status" value="1"/>
</dbReference>
<dbReference type="SUPFAM" id="SSF51110">
    <property type="entry name" value="alpha-D-mannose-specific plant lectins"/>
    <property type="match status" value="1"/>
</dbReference>
<dbReference type="GO" id="GO:0004672">
    <property type="term" value="F:protein kinase activity"/>
    <property type="evidence" value="ECO:0007669"/>
    <property type="project" value="InterPro"/>
</dbReference>